<dbReference type="InterPro" id="IPR036396">
    <property type="entry name" value="Cyt_P450_sf"/>
</dbReference>
<evidence type="ECO:0000256" key="11">
    <source>
        <dbReference type="ARBA" id="ARBA00023033"/>
    </source>
</evidence>
<dbReference type="Proteomes" id="UP000813824">
    <property type="component" value="Unassembled WGS sequence"/>
</dbReference>
<evidence type="ECO:0000256" key="8">
    <source>
        <dbReference type="ARBA" id="ARBA00022989"/>
    </source>
</evidence>
<comment type="similarity">
    <text evidence="4">Belongs to the cytochrome P450 family.</text>
</comment>
<evidence type="ECO:0000256" key="12">
    <source>
        <dbReference type="ARBA" id="ARBA00023136"/>
    </source>
</evidence>
<evidence type="ECO:0000256" key="10">
    <source>
        <dbReference type="ARBA" id="ARBA00023004"/>
    </source>
</evidence>
<evidence type="ECO:0000256" key="3">
    <source>
        <dbReference type="ARBA" id="ARBA00004721"/>
    </source>
</evidence>
<dbReference type="Gene3D" id="1.10.630.10">
    <property type="entry name" value="Cytochrome P450"/>
    <property type="match status" value="1"/>
</dbReference>
<comment type="subcellular location">
    <subcellularLocation>
        <location evidence="2">Membrane</location>
    </subcellularLocation>
</comment>
<keyword evidence="11" id="KW-0503">Monooxygenase</keyword>
<dbReference type="PRINTS" id="PR00463">
    <property type="entry name" value="EP450I"/>
</dbReference>
<dbReference type="AlphaFoldDB" id="A0A8K0UWS5"/>
<evidence type="ECO:0000256" key="13">
    <source>
        <dbReference type="PIRSR" id="PIRSR602401-1"/>
    </source>
</evidence>
<dbReference type="InterPro" id="IPR002401">
    <property type="entry name" value="Cyt_P450_E_grp-I"/>
</dbReference>
<dbReference type="Pfam" id="PF00067">
    <property type="entry name" value="p450"/>
    <property type="match status" value="1"/>
</dbReference>
<dbReference type="GO" id="GO:0020037">
    <property type="term" value="F:heme binding"/>
    <property type="evidence" value="ECO:0007669"/>
    <property type="project" value="InterPro"/>
</dbReference>
<reference evidence="14" key="1">
    <citation type="journal article" date="2021" name="New Phytol.">
        <title>Evolutionary innovations through gain and loss of genes in the ectomycorrhizal Boletales.</title>
        <authorList>
            <person name="Wu G."/>
            <person name="Miyauchi S."/>
            <person name="Morin E."/>
            <person name="Kuo A."/>
            <person name="Drula E."/>
            <person name="Varga T."/>
            <person name="Kohler A."/>
            <person name="Feng B."/>
            <person name="Cao Y."/>
            <person name="Lipzen A."/>
            <person name="Daum C."/>
            <person name="Hundley H."/>
            <person name="Pangilinan J."/>
            <person name="Johnson J."/>
            <person name="Barry K."/>
            <person name="LaButti K."/>
            <person name="Ng V."/>
            <person name="Ahrendt S."/>
            <person name="Min B."/>
            <person name="Choi I.G."/>
            <person name="Park H."/>
            <person name="Plett J.M."/>
            <person name="Magnuson J."/>
            <person name="Spatafora J.W."/>
            <person name="Nagy L.G."/>
            <person name="Henrissat B."/>
            <person name="Grigoriev I.V."/>
            <person name="Yang Z.L."/>
            <person name="Xu J."/>
            <person name="Martin F.M."/>
        </authorList>
    </citation>
    <scope>NUCLEOTIDE SEQUENCE</scope>
    <source>
        <strain evidence="14">KKN 215</strain>
    </source>
</reference>
<dbReference type="CDD" id="cd11069">
    <property type="entry name" value="CYP_FUM15-like"/>
    <property type="match status" value="1"/>
</dbReference>
<dbReference type="PRINTS" id="PR00385">
    <property type="entry name" value="P450"/>
</dbReference>
<dbReference type="InterPro" id="IPR001128">
    <property type="entry name" value="Cyt_P450"/>
</dbReference>
<keyword evidence="6" id="KW-0812">Transmembrane</keyword>
<comment type="caution">
    <text evidence="14">The sequence shown here is derived from an EMBL/GenBank/DDBJ whole genome shotgun (WGS) entry which is preliminary data.</text>
</comment>
<dbReference type="EMBL" id="JAEVFJ010000004">
    <property type="protein sequence ID" value="KAH8105400.1"/>
    <property type="molecule type" value="Genomic_DNA"/>
</dbReference>
<evidence type="ECO:0000256" key="9">
    <source>
        <dbReference type="ARBA" id="ARBA00023002"/>
    </source>
</evidence>
<evidence type="ECO:0000256" key="1">
    <source>
        <dbReference type="ARBA" id="ARBA00001971"/>
    </source>
</evidence>
<keyword evidence="15" id="KW-1185">Reference proteome</keyword>
<keyword evidence="12" id="KW-0472">Membrane</keyword>
<name>A0A8K0UWS5_9AGAR</name>
<evidence type="ECO:0000256" key="7">
    <source>
        <dbReference type="ARBA" id="ARBA00022723"/>
    </source>
</evidence>
<evidence type="ECO:0000313" key="14">
    <source>
        <dbReference type="EMBL" id="KAH8105400.1"/>
    </source>
</evidence>
<comment type="pathway">
    <text evidence="3">Secondary metabolite biosynthesis; terpenoid biosynthesis.</text>
</comment>
<evidence type="ECO:0000256" key="4">
    <source>
        <dbReference type="ARBA" id="ARBA00010617"/>
    </source>
</evidence>
<evidence type="ECO:0000256" key="2">
    <source>
        <dbReference type="ARBA" id="ARBA00004370"/>
    </source>
</evidence>
<comment type="cofactor">
    <cofactor evidence="1 13">
        <name>heme</name>
        <dbReference type="ChEBI" id="CHEBI:30413"/>
    </cofactor>
</comment>
<organism evidence="14 15">
    <name type="scientific">Cristinia sonorae</name>
    <dbReference type="NCBI Taxonomy" id="1940300"/>
    <lineage>
        <taxon>Eukaryota</taxon>
        <taxon>Fungi</taxon>
        <taxon>Dikarya</taxon>
        <taxon>Basidiomycota</taxon>
        <taxon>Agaricomycotina</taxon>
        <taxon>Agaricomycetes</taxon>
        <taxon>Agaricomycetidae</taxon>
        <taxon>Agaricales</taxon>
        <taxon>Pleurotineae</taxon>
        <taxon>Stephanosporaceae</taxon>
        <taxon>Cristinia</taxon>
    </lineage>
</organism>
<keyword evidence="9" id="KW-0560">Oxidoreductase</keyword>
<dbReference type="GO" id="GO:0016705">
    <property type="term" value="F:oxidoreductase activity, acting on paired donors, with incorporation or reduction of molecular oxygen"/>
    <property type="evidence" value="ECO:0007669"/>
    <property type="project" value="InterPro"/>
</dbReference>
<evidence type="ECO:0000256" key="6">
    <source>
        <dbReference type="ARBA" id="ARBA00022692"/>
    </source>
</evidence>
<keyword evidence="8" id="KW-1133">Transmembrane helix</keyword>
<proteinExistence type="inferred from homology"/>
<dbReference type="InterPro" id="IPR050121">
    <property type="entry name" value="Cytochrome_P450_monoxygenase"/>
</dbReference>
<keyword evidence="10 13" id="KW-0408">Iron</keyword>
<feature type="binding site" description="axial binding residue" evidence="13">
    <location>
        <position position="481"/>
    </location>
    <ligand>
        <name>heme</name>
        <dbReference type="ChEBI" id="CHEBI:30413"/>
    </ligand>
    <ligandPart>
        <name>Fe</name>
        <dbReference type="ChEBI" id="CHEBI:18248"/>
    </ligandPart>
</feature>
<gene>
    <name evidence="14" type="ORF">BXZ70DRAFT_523882</name>
</gene>
<sequence length="540" mass="60907">MALLQVVAALGVVWITGTVVRRLTKSSPLDNVPGPRAKSFLFGDMTNFFDRTARSFHKQLWDNYDGVAKVQTFMRAPLLYVWDPKALHNIVVKDQYIYEETPLFFKFSQLVFGDGLLSSGGERHKQQRKILNPVFHTNHMRYMLPTFYRITHQLRQALTNEVKDGKKEIDMLNWMTRTALELVGQGGLGHSFDPLDREWVNPFAELVKELIPTFAPMFIIIRLLPFVSEIGSADFRRRMIKLIPWKRLHRCLDIADALDTTSKSILAQKKSLLAQGDAAMEHQVGEGKDIMSVLLKANMKASSEDKMSDEEMLGHISTLIFAAMETTSGALARLLQLLAEHQDVQDKLRQEIIAARGDREVIDYDELMSLPYLEAVCRETLRLHSPATNMVRSTTKDVVMPLSAPIRGNDGTMINEIPVPKGTAVVIGILACNVNTALWGPDAHEWKPDRFLNPLPESITEARVPGVYSNLMTFLGGGRACIGFKFSQLEMKVVLSVLVENFRFTPSDKDVVWNWAGVQFPTVGKDGSEPRMPLKVELIR</sequence>
<accession>A0A8K0UWS5</accession>
<dbReference type="PANTHER" id="PTHR24305:SF166">
    <property type="entry name" value="CYTOCHROME P450 12A4, MITOCHONDRIAL-RELATED"/>
    <property type="match status" value="1"/>
</dbReference>
<dbReference type="GO" id="GO:0016020">
    <property type="term" value="C:membrane"/>
    <property type="evidence" value="ECO:0007669"/>
    <property type="project" value="UniProtKB-SubCell"/>
</dbReference>
<protein>
    <submittedName>
        <fullName evidence="14">Cytochrome P450</fullName>
    </submittedName>
</protein>
<dbReference type="SUPFAM" id="SSF48264">
    <property type="entry name" value="Cytochrome P450"/>
    <property type="match status" value="1"/>
</dbReference>
<dbReference type="GO" id="GO:0005506">
    <property type="term" value="F:iron ion binding"/>
    <property type="evidence" value="ECO:0007669"/>
    <property type="project" value="InterPro"/>
</dbReference>
<evidence type="ECO:0000313" key="15">
    <source>
        <dbReference type="Proteomes" id="UP000813824"/>
    </source>
</evidence>
<dbReference type="PANTHER" id="PTHR24305">
    <property type="entry name" value="CYTOCHROME P450"/>
    <property type="match status" value="1"/>
</dbReference>
<dbReference type="OrthoDB" id="1470350at2759"/>
<dbReference type="GO" id="GO:0004497">
    <property type="term" value="F:monooxygenase activity"/>
    <property type="evidence" value="ECO:0007669"/>
    <property type="project" value="UniProtKB-KW"/>
</dbReference>
<keyword evidence="7 13" id="KW-0479">Metal-binding</keyword>
<keyword evidence="5 13" id="KW-0349">Heme</keyword>
<evidence type="ECO:0000256" key="5">
    <source>
        <dbReference type="ARBA" id="ARBA00022617"/>
    </source>
</evidence>